<dbReference type="InterPro" id="IPR029046">
    <property type="entry name" value="LolA/LolB/LppX"/>
</dbReference>
<protein>
    <recommendedName>
        <fullName evidence="4">Lipoprotein</fullName>
    </recommendedName>
</protein>
<evidence type="ECO:0008006" key="4">
    <source>
        <dbReference type="Google" id="ProtNLM"/>
    </source>
</evidence>
<feature type="region of interest" description="Disordered" evidence="1">
    <location>
        <begin position="226"/>
        <end position="253"/>
    </location>
</feature>
<gene>
    <name evidence="3" type="ORF">AB5J53_29760</name>
</gene>
<dbReference type="AlphaFoldDB" id="A0AB39RLS5"/>
<proteinExistence type="predicted"/>
<evidence type="ECO:0000256" key="2">
    <source>
        <dbReference type="SAM" id="SignalP"/>
    </source>
</evidence>
<feature type="signal peptide" evidence="2">
    <location>
        <begin position="1"/>
        <end position="24"/>
    </location>
</feature>
<evidence type="ECO:0000313" key="3">
    <source>
        <dbReference type="EMBL" id="XDQ55556.1"/>
    </source>
</evidence>
<name>A0AB39RLS5_9ACTN</name>
<keyword evidence="2" id="KW-0732">Signal</keyword>
<dbReference type="RefSeq" id="WP_369248696.1">
    <property type="nucleotide sequence ID" value="NZ_CP163443.1"/>
</dbReference>
<dbReference type="Gene3D" id="2.50.20.20">
    <property type="match status" value="1"/>
</dbReference>
<feature type="compositionally biased region" description="Basic and acidic residues" evidence="1">
    <location>
        <begin position="244"/>
        <end position="253"/>
    </location>
</feature>
<accession>A0AB39RLS5</accession>
<dbReference type="SUPFAM" id="SSF89392">
    <property type="entry name" value="Prokaryotic lipoproteins and lipoprotein localization factors"/>
    <property type="match status" value="1"/>
</dbReference>
<feature type="chain" id="PRO_5044249356" description="Lipoprotein" evidence="2">
    <location>
        <begin position="25"/>
        <end position="253"/>
    </location>
</feature>
<evidence type="ECO:0000256" key="1">
    <source>
        <dbReference type="SAM" id="MobiDB-lite"/>
    </source>
</evidence>
<reference evidence="3" key="1">
    <citation type="submission" date="2024-07" db="EMBL/GenBank/DDBJ databases">
        <authorList>
            <person name="Yu S.T."/>
        </authorList>
    </citation>
    <scope>NUCLEOTIDE SEQUENCE</scope>
    <source>
        <strain evidence="3">R41</strain>
    </source>
</reference>
<dbReference type="EMBL" id="CP163443">
    <property type="protein sequence ID" value="XDQ55556.1"/>
    <property type="molecule type" value="Genomic_DNA"/>
</dbReference>
<organism evidence="3">
    <name type="scientific">Streptomyces sp. R41</name>
    <dbReference type="NCBI Taxonomy" id="3238632"/>
    <lineage>
        <taxon>Bacteria</taxon>
        <taxon>Bacillati</taxon>
        <taxon>Actinomycetota</taxon>
        <taxon>Actinomycetes</taxon>
        <taxon>Kitasatosporales</taxon>
        <taxon>Streptomycetaceae</taxon>
        <taxon>Streptomyces</taxon>
    </lineage>
</organism>
<sequence>MSRKTLTCATATVALLLSTGLATAATADDGNDLTAQQLSDKAQEGLVKAKSVHMKLTDKSADAATSKTQPTSIDLSLDQDGNCAGSMRMGSDGGGVQIVKRGAEVWMKPDADFWKAQMPGGQGSAAAELFKNRYIHGSTSDTLLKGVADICDLKSFQQAATGDSGDAKSLKKGAETTVDGTKVIPLTHKEDGTTTTMYVTTDSDHHLFRATETGNGAETTLTFTDYDKPVPSATPSADQSVDIGKLRSELQMQ</sequence>